<sequence length="109" mass="12859">MDIGMLIIVLVIVIPGYFIVRRLSGTLYSDNQKMEDETERRYGFQRLENERIEKAREKEIDETRFKSAPRKRVPKKIVRGAKKTGVAVVMKYRSRITTEKLTKENIKQK</sequence>
<name>A0ABR6YVK4_9FIRM</name>
<keyword evidence="3" id="KW-1185">Reference proteome</keyword>
<keyword evidence="1" id="KW-0472">Membrane</keyword>
<dbReference type="RefSeq" id="WP_186893729.1">
    <property type="nucleotide sequence ID" value="NZ_WJBE01000004.1"/>
</dbReference>
<proteinExistence type="predicted"/>
<gene>
    <name evidence="2" type="ORF">GH811_06255</name>
</gene>
<protein>
    <submittedName>
        <fullName evidence="2">Uncharacterized protein</fullName>
    </submittedName>
</protein>
<reference evidence="2 3" key="1">
    <citation type="journal article" date="2020" name="mSystems">
        <title>Defining Genomic and Predicted Metabolic Features of the Acetobacterium Genus.</title>
        <authorList>
            <person name="Ross D.E."/>
            <person name="Marshall C.W."/>
            <person name="Gulliver D."/>
            <person name="May H.D."/>
            <person name="Norman R.S."/>
        </authorList>
    </citation>
    <scope>NUCLEOTIDE SEQUENCE [LARGE SCALE GENOMIC DNA]</scope>
    <source>
        <strain evidence="2 3">DSM 4132</strain>
    </source>
</reference>
<dbReference type="EMBL" id="WJBE01000004">
    <property type="protein sequence ID" value="MBC3899217.1"/>
    <property type="molecule type" value="Genomic_DNA"/>
</dbReference>
<evidence type="ECO:0000313" key="2">
    <source>
        <dbReference type="EMBL" id="MBC3899217.1"/>
    </source>
</evidence>
<dbReference type="Proteomes" id="UP000622405">
    <property type="component" value="Unassembled WGS sequence"/>
</dbReference>
<keyword evidence="1" id="KW-0812">Transmembrane</keyword>
<evidence type="ECO:0000256" key="1">
    <source>
        <dbReference type="SAM" id="Phobius"/>
    </source>
</evidence>
<accession>A0ABR6YVK4</accession>
<feature type="transmembrane region" description="Helical" evidence="1">
    <location>
        <begin position="6"/>
        <end position="24"/>
    </location>
</feature>
<comment type="caution">
    <text evidence="2">The sequence shown here is derived from an EMBL/GenBank/DDBJ whole genome shotgun (WGS) entry which is preliminary data.</text>
</comment>
<evidence type="ECO:0000313" key="3">
    <source>
        <dbReference type="Proteomes" id="UP000622405"/>
    </source>
</evidence>
<keyword evidence="1" id="KW-1133">Transmembrane helix</keyword>
<organism evidence="2 3">
    <name type="scientific">Acetobacterium malicum</name>
    <dbReference type="NCBI Taxonomy" id="52692"/>
    <lineage>
        <taxon>Bacteria</taxon>
        <taxon>Bacillati</taxon>
        <taxon>Bacillota</taxon>
        <taxon>Clostridia</taxon>
        <taxon>Eubacteriales</taxon>
        <taxon>Eubacteriaceae</taxon>
        <taxon>Acetobacterium</taxon>
    </lineage>
</organism>